<dbReference type="AlphaFoldDB" id="A0A941IK38"/>
<keyword evidence="3" id="KW-1185">Reference proteome</keyword>
<gene>
    <name evidence="2" type="ORF">KDK95_08540</name>
</gene>
<comment type="caution">
    <text evidence="2">The sequence shown here is derived from an EMBL/GenBank/DDBJ whole genome shotgun (WGS) entry which is preliminary data.</text>
</comment>
<feature type="transmembrane region" description="Helical" evidence="1">
    <location>
        <begin position="118"/>
        <end position="143"/>
    </location>
</feature>
<dbReference type="EMBL" id="JAGSOH010000016">
    <property type="protein sequence ID" value="MBR7826346.1"/>
    <property type="molecule type" value="Genomic_DNA"/>
</dbReference>
<keyword evidence="1" id="KW-0812">Transmembrane</keyword>
<feature type="transmembrane region" description="Helical" evidence="1">
    <location>
        <begin position="45"/>
        <end position="75"/>
    </location>
</feature>
<accession>A0A941IK38</accession>
<evidence type="ECO:0000313" key="3">
    <source>
        <dbReference type="Proteomes" id="UP000676325"/>
    </source>
</evidence>
<feature type="transmembrane region" description="Helical" evidence="1">
    <location>
        <begin position="87"/>
        <end position="106"/>
    </location>
</feature>
<organism evidence="2 3">
    <name type="scientific">Actinospica acidithermotolerans</name>
    <dbReference type="NCBI Taxonomy" id="2828514"/>
    <lineage>
        <taxon>Bacteria</taxon>
        <taxon>Bacillati</taxon>
        <taxon>Actinomycetota</taxon>
        <taxon>Actinomycetes</taxon>
        <taxon>Catenulisporales</taxon>
        <taxon>Actinospicaceae</taxon>
        <taxon>Actinospica</taxon>
    </lineage>
</organism>
<keyword evidence="1" id="KW-1133">Transmembrane helix</keyword>
<feature type="transmembrane region" description="Helical" evidence="1">
    <location>
        <begin position="21"/>
        <end position="39"/>
    </location>
</feature>
<evidence type="ECO:0000256" key="1">
    <source>
        <dbReference type="SAM" id="Phobius"/>
    </source>
</evidence>
<name>A0A941IK38_9ACTN</name>
<keyword evidence="1" id="KW-0472">Membrane</keyword>
<proteinExistence type="predicted"/>
<dbReference type="Proteomes" id="UP000676325">
    <property type="component" value="Unassembled WGS sequence"/>
</dbReference>
<dbReference type="RefSeq" id="WP_212517496.1">
    <property type="nucleotide sequence ID" value="NZ_JAGSOH010000016.1"/>
</dbReference>
<sequence length="175" mass="17700">MMAGSRGSALVRALMYGAWNGAVIGGPVIGGLCLMFAVIGGPRVLLVALAVTVIGGVVGGLVGLVSAVLPGVVLASARGYLRRHMRVAAIVAAAISGVEVDSAFVIGRGGLSAATGTAGGVAFLCFAFVLFAIVGAGGPNHVIGDRKLMRRCRCLDLLRRNCPCRRFRLDAAPAA</sequence>
<evidence type="ECO:0000313" key="2">
    <source>
        <dbReference type="EMBL" id="MBR7826346.1"/>
    </source>
</evidence>
<protein>
    <submittedName>
        <fullName evidence="2">Uncharacterized protein</fullName>
    </submittedName>
</protein>
<reference evidence="2" key="1">
    <citation type="submission" date="2021-04" db="EMBL/GenBank/DDBJ databases">
        <title>Genome based classification of Actinospica acidithermotolerans sp. nov., an actinobacterium isolated from an Indonesian hot spring.</title>
        <authorList>
            <person name="Kusuma A.B."/>
            <person name="Putra K.E."/>
            <person name="Nafisah S."/>
            <person name="Loh J."/>
            <person name="Nouioui I."/>
            <person name="Goodfellow M."/>
        </authorList>
    </citation>
    <scope>NUCLEOTIDE SEQUENCE</scope>
    <source>
        <strain evidence="2">MGRD01-02</strain>
    </source>
</reference>